<dbReference type="InterPro" id="IPR050639">
    <property type="entry name" value="SSR_resolvase"/>
</dbReference>
<dbReference type="GO" id="GO:0003677">
    <property type="term" value="F:DNA binding"/>
    <property type="evidence" value="ECO:0007669"/>
    <property type="project" value="InterPro"/>
</dbReference>
<gene>
    <name evidence="3" type="ORF">D8Y23_08885</name>
</gene>
<dbReference type="Pfam" id="PF07508">
    <property type="entry name" value="Recombinase"/>
    <property type="match status" value="1"/>
</dbReference>
<dbReference type="InterPro" id="IPR006119">
    <property type="entry name" value="Resolv_N"/>
</dbReference>
<dbReference type="GO" id="GO:0000150">
    <property type="term" value="F:DNA strand exchange activity"/>
    <property type="evidence" value="ECO:0007669"/>
    <property type="project" value="InterPro"/>
</dbReference>
<proteinExistence type="predicted"/>
<dbReference type="Proteomes" id="UP000285970">
    <property type="component" value="Unassembled WGS sequence"/>
</dbReference>
<evidence type="ECO:0000259" key="2">
    <source>
        <dbReference type="PROSITE" id="PS51737"/>
    </source>
</evidence>
<feature type="domain" description="Resolvase/invertase-type recombinase catalytic" evidence="1">
    <location>
        <begin position="19"/>
        <end position="169"/>
    </location>
</feature>
<dbReference type="Gene3D" id="3.40.50.1390">
    <property type="entry name" value="Resolvase, N-terminal catalytic domain"/>
    <property type="match status" value="1"/>
</dbReference>
<comment type="caution">
    <text evidence="3">The sequence shown here is derived from an EMBL/GenBank/DDBJ whole genome shotgun (WGS) entry which is preliminary data.</text>
</comment>
<sequence>MGRISSANPRGSVVTSPGHAAIYTRISDDPEGSALGVARQEQDCRDLAARLGVRVVEVFTDNNVSASTNSTKDRPAYDELLRRARAGEFSHVLAYSNSRLTRRLRETIDLIDLARHNGVVIKTVASGEFDLSTADGRATALTLATWDQAEAERVGERVKRAATQRVESGRWHGGVPPFGFGKENKTLVVNDREASLISEAASRVLDQDETLYSIVKDWNARGDLTRKGSSWKHSVIRNVLNNPALVGTNSAGVENCWTPILDRQTFERLTERLAPDSARRTNLLGVKSSKHALGGGLVVCARCEKPLYPVARQGVRTKLVCRAFANGDHESHPKRDNGSSEGRVSIDASALETYLFERCLAHLDDDAFWDDIKRKRETADSDRARLRAERDARQGERDRAARAFIAGIMSERDAQSEVARLDSEITRLSEQIDRAHGGPTARDVWHERREVLDRFKDWTASERRLFFRALIERVSVGDWPSGLPTTTLPRKNEAPRAFEDRRAALTSEAMRQRVSIEWSD</sequence>
<organism evidence="3 4">
    <name type="scientific">Microbacterium enclense</name>
    <dbReference type="NCBI Taxonomy" id="993073"/>
    <lineage>
        <taxon>Bacteria</taxon>
        <taxon>Bacillati</taxon>
        <taxon>Actinomycetota</taxon>
        <taxon>Actinomycetes</taxon>
        <taxon>Micrococcales</taxon>
        <taxon>Microbacteriaceae</taxon>
        <taxon>Microbacterium</taxon>
    </lineage>
</organism>
<accession>A0A3S3MY22</accession>
<dbReference type="InterPro" id="IPR036162">
    <property type="entry name" value="Resolvase-like_N_sf"/>
</dbReference>
<evidence type="ECO:0000313" key="3">
    <source>
        <dbReference type="EMBL" id="RWR18873.1"/>
    </source>
</evidence>
<protein>
    <recommendedName>
        <fullName evidence="5">Recombinase family protein</fullName>
    </recommendedName>
</protein>
<dbReference type="OrthoDB" id="4500247at2"/>
<dbReference type="CDD" id="cd00338">
    <property type="entry name" value="Ser_Recombinase"/>
    <property type="match status" value="1"/>
</dbReference>
<dbReference type="Pfam" id="PF00239">
    <property type="entry name" value="Resolvase"/>
    <property type="match status" value="1"/>
</dbReference>
<name>A0A3S3MY22_9MICO</name>
<feature type="domain" description="Recombinase" evidence="2">
    <location>
        <begin position="177"/>
        <end position="279"/>
    </location>
</feature>
<dbReference type="PANTHER" id="PTHR30461:SF23">
    <property type="entry name" value="DNA RECOMBINASE-RELATED"/>
    <property type="match status" value="1"/>
</dbReference>
<dbReference type="SMART" id="SM00857">
    <property type="entry name" value="Resolvase"/>
    <property type="match status" value="1"/>
</dbReference>
<evidence type="ECO:0008006" key="5">
    <source>
        <dbReference type="Google" id="ProtNLM"/>
    </source>
</evidence>
<reference evidence="3 4" key="1">
    <citation type="journal article" date="2018" name="Front. Microbiol.">
        <title>Novel Insights Into Bacterial Dimethylsulfoniopropionate Catabolism in the East China Sea.</title>
        <authorList>
            <person name="Liu J."/>
            <person name="Liu J."/>
            <person name="Zhang S.H."/>
            <person name="Liang J."/>
            <person name="Lin H."/>
            <person name="Song D."/>
            <person name="Yang G.P."/>
            <person name="Todd J.D."/>
            <person name="Zhang X.H."/>
        </authorList>
    </citation>
    <scope>NUCLEOTIDE SEQUENCE [LARGE SCALE GENOMIC DNA]</scope>
    <source>
        <strain evidence="3 4">ZYFD042</strain>
    </source>
</reference>
<evidence type="ECO:0000259" key="1">
    <source>
        <dbReference type="PROSITE" id="PS51736"/>
    </source>
</evidence>
<dbReference type="SUPFAM" id="SSF53041">
    <property type="entry name" value="Resolvase-like"/>
    <property type="match status" value="1"/>
</dbReference>
<dbReference type="PANTHER" id="PTHR30461">
    <property type="entry name" value="DNA-INVERTASE FROM LAMBDOID PROPHAGE"/>
    <property type="match status" value="1"/>
</dbReference>
<dbReference type="EMBL" id="RBZY01000027">
    <property type="protein sequence ID" value="RWR18873.1"/>
    <property type="molecule type" value="Genomic_DNA"/>
</dbReference>
<dbReference type="InterPro" id="IPR011109">
    <property type="entry name" value="DNA_bind_recombinase_dom"/>
</dbReference>
<dbReference type="PROSITE" id="PS51737">
    <property type="entry name" value="RECOMBINASE_DNA_BIND"/>
    <property type="match status" value="1"/>
</dbReference>
<dbReference type="Gene3D" id="3.90.1750.20">
    <property type="entry name" value="Putative Large Serine Recombinase, Chain B, Domain 2"/>
    <property type="match status" value="1"/>
</dbReference>
<dbReference type="AlphaFoldDB" id="A0A3S3MY22"/>
<evidence type="ECO:0000313" key="4">
    <source>
        <dbReference type="Proteomes" id="UP000285970"/>
    </source>
</evidence>
<dbReference type="PROSITE" id="PS51736">
    <property type="entry name" value="RECOMBINASES_3"/>
    <property type="match status" value="1"/>
</dbReference>
<dbReference type="InterPro" id="IPR038109">
    <property type="entry name" value="DNA_bind_recomb_sf"/>
</dbReference>